<dbReference type="EMBL" id="MJEQ01037189">
    <property type="protein sequence ID" value="OIT00400.1"/>
    <property type="molecule type" value="Genomic_DNA"/>
</dbReference>
<evidence type="ECO:0000256" key="4">
    <source>
        <dbReference type="RuleBase" id="RU003718"/>
    </source>
</evidence>
<dbReference type="PANTHER" id="PTHR48047:SF239">
    <property type="entry name" value="GLYCOSYLTRANSFERASE"/>
    <property type="match status" value="1"/>
</dbReference>
<dbReference type="SUPFAM" id="SSF53756">
    <property type="entry name" value="UDP-Glycosyltransferase/glycogen phosphorylase"/>
    <property type="match status" value="1"/>
</dbReference>
<protein>
    <recommendedName>
        <fullName evidence="5">Glycosyltransferase</fullName>
        <ecNumber evidence="5">2.4.1.-</ecNumber>
    </recommendedName>
</protein>
<comment type="similarity">
    <text evidence="1 4">Belongs to the UDP-glycosyltransferase family.</text>
</comment>
<dbReference type="EMBL" id="KX752122">
    <property type="protein sequence ID" value="AQQ16645.1"/>
    <property type="molecule type" value="Genomic_DNA"/>
</dbReference>
<dbReference type="SMR" id="A0A1J6IIQ1"/>
<dbReference type="CDD" id="cd03784">
    <property type="entry name" value="GT1_Gtf-like"/>
    <property type="match status" value="1"/>
</dbReference>
<dbReference type="STRING" id="49451.A0A1J6IIQ1"/>
<proteinExistence type="inferred from homology"/>
<evidence type="ECO:0000259" key="6">
    <source>
        <dbReference type="Pfam" id="PF26168"/>
    </source>
</evidence>
<dbReference type="Gene3D" id="3.40.50.2000">
    <property type="entry name" value="Glycogen Phosphorylase B"/>
    <property type="match status" value="2"/>
</dbReference>
<dbReference type="EC" id="2.4.1.-" evidence="5"/>
<evidence type="ECO:0000313" key="7">
    <source>
        <dbReference type="EMBL" id="AQQ16645.1"/>
    </source>
</evidence>
<dbReference type="FunFam" id="3.40.50.2000:FF:000047">
    <property type="entry name" value="Glycosyltransferase"/>
    <property type="match status" value="1"/>
</dbReference>
<dbReference type="PANTHER" id="PTHR48047">
    <property type="entry name" value="GLYCOSYLTRANSFERASE"/>
    <property type="match status" value="1"/>
</dbReference>
<dbReference type="Gramene" id="OIT00400">
    <property type="protein sequence ID" value="OIT00400"/>
    <property type="gene ID" value="A4A49_11159"/>
</dbReference>
<keyword evidence="3 4" id="KW-0808">Transferase</keyword>
<dbReference type="GO" id="GO:0035251">
    <property type="term" value="F:UDP-glucosyltransferase activity"/>
    <property type="evidence" value="ECO:0007669"/>
    <property type="project" value="TreeGrafter"/>
</dbReference>
<evidence type="ECO:0000256" key="5">
    <source>
        <dbReference type="RuleBase" id="RU362057"/>
    </source>
</evidence>
<feature type="domain" description="Glycosyltransferase N-terminal" evidence="6">
    <location>
        <begin position="11"/>
        <end position="249"/>
    </location>
</feature>
<evidence type="ECO:0000313" key="8">
    <source>
        <dbReference type="EMBL" id="OIT00400.1"/>
    </source>
</evidence>
<gene>
    <name evidence="8" type="primary">UGT73C5</name>
    <name evidence="8" type="ORF">A4A49_11159</name>
    <name evidence="7" type="ORF">NaUGT_g11159</name>
</gene>
<dbReference type="OMA" id="YASARNM"/>
<evidence type="ECO:0000256" key="3">
    <source>
        <dbReference type="ARBA" id="ARBA00022679"/>
    </source>
</evidence>
<dbReference type="InterPro" id="IPR035595">
    <property type="entry name" value="UDP_glycos_trans_CS"/>
</dbReference>
<dbReference type="Proteomes" id="UP000187609">
    <property type="component" value="Unassembled WGS sequence"/>
</dbReference>
<dbReference type="FunFam" id="3.40.50.2000:FF:000071">
    <property type="entry name" value="Glycosyltransferase"/>
    <property type="match status" value="1"/>
</dbReference>
<dbReference type="AlphaFoldDB" id="A0A1J6IIQ1"/>
<keyword evidence="2 4" id="KW-0328">Glycosyltransferase</keyword>
<dbReference type="OrthoDB" id="5835829at2759"/>
<sequence length="487" mass="55501">MGILTVQPHFVLFPFMAQGHTIPMIDIARLLAQRGVIITIFTTHLNATRFKTVVDRAIESGLKIQIIQLYFPSLESGLPEGCENFDMLPSMDLGLNFFDATKKLQPQVEDLLQELNPLPNCLISDMCFPWTTNVAQKFNIPRIVFHGMCCFSLLCLHNLRDWKELENIESDKEYFQVPGLYDKIELSKIQLANIVWPRDSYWKELGDQMKEAEDEAYGIVVNSFEDLEQEYVKGLEKANDKKIWTIGPVSLCNIEKQDKAERGNKASIDEHQCLKWLDSWGKNSVLFVCLGSLSRLPTQQMIELGIGFESSKRPFIWVVRHMSDEFQKWLVEENFEERVKGQGILIHGWAPQVLILSHASVGGFLTHCGWNSSLEGISAGVPMITWPLFAEQFCNERLIVNVLKTGVRAGIENPVMFGEEEKVGAQVSKDDIKKVIEEVFGEEEEAEMRRKRAKELGEMARKAVEEGGSSYFNLTQLIQDVTEQAKF</sequence>
<evidence type="ECO:0000256" key="2">
    <source>
        <dbReference type="ARBA" id="ARBA00022676"/>
    </source>
</evidence>
<dbReference type="Pfam" id="PF26168">
    <property type="entry name" value="Glyco_transf_N"/>
    <property type="match status" value="1"/>
</dbReference>
<dbReference type="InterPro" id="IPR058980">
    <property type="entry name" value="Glyco_transf_N"/>
</dbReference>
<keyword evidence="9" id="KW-1185">Reference proteome</keyword>
<reference evidence="7" key="1">
    <citation type="submission" date="2016-08" db="EMBL/GenBank/DDBJ databases">
        <authorList>
            <person name="Seilhamer J.J."/>
        </authorList>
    </citation>
    <scope>NUCLEOTIDE SEQUENCE</scope>
</reference>
<accession>A0A1J6IIQ1</accession>
<dbReference type="KEGG" id="nau:109228926"/>
<dbReference type="GeneID" id="109228926"/>
<dbReference type="InterPro" id="IPR002213">
    <property type="entry name" value="UDP_glucos_trans"/>
</dbReference>
<dbReference type="Pfam" id="PF00201">
    <property type="entry name" value="UDPGT"/>
    <property type="match status" value="1"/>
</dbReference>
<organism evidence="8 9">
    <name type="scientific">Nicotiana attenuata</name>
    <name type="common">Coyote tobacco</name>
    <dbReference type="NCBI Taxonomy" id="49451"/>
    <lineage>
        <taxon>Eukaryota</taxon>
        <taxon>Viridiplantae</taxon>
        <taxon>Streptophyta</taxon>
        <taxon>Embryophyta</taxon>
        <taxon>Tracheophyta</taxon>
        <taxon>Spermatophyta</taxon>
        <taxon>Magnoliopsida</taxon>
        <taxon>eudicotyledons</taxon>
        <taxon>Gunneridae</taxon>
        <taxon>Pentapetalae</taxon>
        <taxon>asterids</taxon>
        <taxon>lamiids</taxon>
        <taxon>Solanales</taxon>
        <taxon>Solanaceae</taxon>
        <taxon>Nicotianoideae</taxon>
        <taxon>Nicotianeae</taxon>
        <taxon>Nicotiana</taxon>
    </lineage>
</organism>
<dbReference type="PROSITE" id="PS00375">
    <property type="entry name" value="UDPGT"/>
    <property type="match status" value="1"/>
</dbReference>
<evidence type="ECO:0000256" key="1">
    <source>
        <dbReference type="ARBA" id="ARBA00009995"/>
    </source>
</evidence>
<evidence type="ECO:0000313" key="9">
    <source>
        <dbReference type="Proteomes" id="UP000187609"/>
    </source>
</evidence>
<name>A0A1J6IIQ1_NICAT</name>
<reference evidence="8 9" key="2">
    <citation type="submission" date="2016-11" db="EMBL/GenBank/DDBJ databases">
        <title>The genome of Nicotiana attenuata.</title>
        <authorList>
            <person name="Xu S."/>
            <person name="Brockmoeller T."/>
            <person name="Gaquerel E."/>
            <person name="Navarro A."/>
            <person name="Kuhl H."/>
            <person name="Gase K."/>
            <person name="Ling Z."/>
            <person name="Zhou W."/>
            <person name="Kreitzer C."/>
            <person name="Stanke M."/>
            <person name="Tang H."/>
            <person name="Lyons E."/>
            <person name="Pandey P."/>
            <person name="Pandey S.P."/>
            <person name="Timmermann B."/>
            <person name="Baldwin I.T."/>
        </authorList>
    </citation>
    <scope>NUCLEOTIDE SEQUENCE [LARGE SCALE GENOMIC DNA]</scope>
    <source>
        <strain evidence="9">cv. UT</strain>
        <strain evidence="8">UT</strain>
        <tissue evidence="8">Leaves</tissue>
    </source>
</reference>